<organism evidence="2">
    <name type="scientific">Anthurium amnicola</name>
    <dbReference type="NCBI Taxonomy" id="1678845"/>
    <lineage>
        <taxon>Eukaryota</taxon>
        <taxon>Viridiplantae</taxon>
        <taxon>Streptophyta</taxon>
        <taxon>Embryophyta</taxon>
        <taxon>Tracheophyta</taxon>
        <taxon>Spermatophyta</taxon>
        <taxon>Magnoliopsida</taxon>
        <taxon>Liliopsida</taxon>
        <taxon>Araceae</taxon>
        <taxon>Pothoideae</taxon>
        <taxon>Potheae</taxon>
        <taxon>Anthurium</taxon>
    </lineage>
</organism>
<dbReference type="AlphaFoldDB" id="A0A1D1Z7M0"/>
<feature type="compositionally biased region" description="Acidic residues" evidence="1">
    <location>
        <begin position="1"/>
        <end position="12"/>
    </location>
</feature>
<evidence type="ECO:0000256" key="1">
    <source>
        <dbReference type="SAM" id="MobiDB-lite"/>
    </source>
</evidence>
<dbReference type="EMBL" id="GDJX01005016">
    <property type="protein sequence ID" value="JAT62920.1"/>
    <property type="molecule type" value="Transcribed_RNA"/>
</dbReference>
<name>A0A1D1Z7M0_9ARAE</name>
<reference evidence="2" key="1">
    <citation type="submission" date="2015-07" db="EMBL/GenBank/DDBJ databases">
        <title>Transcriptome Assembly of Anthurium amnicola.</title>
        <authorList>
            <person name="Suzuki J."/>
        </authorList>
    </citation>
    <scope>NUCLEOTIDE SEQUENCE</scope>
</reference>
<protein>
    <submittedName>
        <fullName evidence="2">Cytochrome c-550</fullName>
    </submittedName>
</protein>
<proteinExistence type="predicted"/>
<feature type="compositionally biased region" description="Basic residues" evidence="1">
    <location>
        <begin position="110"/>
        <end position="120"/>
    </location>
</feature>
<feature type="region of interest" description="Disordered" evidence="1">
    <location>
        <begin position="1"/>
        <end position="27"/>
    </location>
</feature>
<gene>
    <name evidence="2" type="primary">cccA</name>
    <name evidence="2" type="ORF">g.66624</name>
</gene>
<evidence type="ECO:0000313" key="2">
    <source>
        <dbReference type="EMBL" id="JAT62920.1"/>
    </source>
</evidence>
<accession>A0A1D1Z7M0</accession>
<feature type="region of interest" description="Disordered" evidence="1">
    <location>
        <begin position="48"/>
        <end position="132"/>
    </location>
</feature>
<feature type="non-terminal residue" evidence="2">
    <location>
        <position position="1"/>
    </location>
</feature>
<feature type="compositionally biased region" description="Basic and acidic residues" evidence="1">
    <location>
        <begin position="58"/>
        <end position="79"/>
    </location>
</feature>
<sequence>DDDDDDDVDDDGNVDRDGSNGSIRGFDPNVLNFLILLRALEDSRSANFASRLRRAERRPRALEGEESSHHRFFLRHSDANDAVASGVSEGNNDEAPLIGIGEGRDVGRLERRRRRRRRSNTRGLSPIDTDLT</sequence>